<gene>
    <name evidence="10" type="ORF">ATI53_102731</name>
</gene>
<dbReference type="InterPro" id="IPR022644">
    <property type="entry name" value="De-COase2_N"/>
</dbReference>
<evidence type="ECO:0000256" key="5">
    <source>
        <dbReference type="ARBA" id="ARBA00034115"/>
    </source>
</evidence>
<dbReference type="InterPro" id="IPR000183">
    <property type="entry name" value="Orn/DAP/Arg_de-COase"/>
</dbReference>
<dbReference type="Gene3D" id="2.40.37.10">
    <property type="entry name" value="Lyase, Ornithine Decarboxylase, Chain A, domain 1"/>
    <property type="match status" value="1"/>
</dbReference>
<organism evidence="10 11">
    <name type="scientific">Salipiger aestuarii</name>
    <dbReference type="NCBI Taxonomy" id="568098"/>
    <lineage>
        <taxon>Bacteria</taxon>
        <taxon>Pseudomonadati</taxon>
        <taxon>Pseudomonadota</taxon>
        <taxon>Alphaproteobacteria</taxon>
        <taxon>Rhodobacterales</taxon>
        <taxon>Roseobacteraceae</taxon>
        <taxon>Salipiger</taxon>
    </lineage>
</organism>
<dbReference type="GO" id="GO:0004586">
    <property type="term" value="F:ornithine decarboxylase activity"/>
    <property type="evidence" value="ECO:0007669"/>
    <property type="project" value="UniProtKB-EC"/>
</dbReference>
<comment type="caution">
    <text evidence="10">The sequence shown here is derived from an EMBL/GenBank/DDBJ whole genome shotgun (WGS) entry which is preliminary data.</text>
</comment>
<evidence type="ECO:0000256" key="3">
    <source>
        <dbReference type="ARBA" id="ARBA00022898"/>
    </source>
</evidence>
<comment type="similarity">
    <text evidence="2">Belongs to the Orn/Lys/Arg decarboxylase class-II family.</text>
</comment>
<dbReference type="PANTHER" id="PTHR11482:SF6">
    <property type="entry name" value="ORNITHINE DECARBOXYLASE 1-RELATED"/>
    <property type="match status" value="1"/>
</dbReference>
<evidence type="ECO:0000256" key="8">
    <source>
        <dbReference type="PIRSR" id="PIRSR600183-50"/>
    </source>
</evidence>
<dbReference type="CDD" id="cd00622">
    <property type="entry name" value="PLPDE_III_ODC"/>
    <property type="match status" value="1"/>
</dbReference>
<dbReference type="SUPFAM" id="SSF51419">
    <property type="entry name" value="PLP-binding barrel"/>
    <property type="match status" value="1"/>
</dbReference>
<dbReference type="Gene3D" id="3.20.20.10">
    <property type="entry name" value="Alanine racemase"/>
    <property type="match status" value="1"/>
</dbReference>
<dbReference type="AlphaFoldDB" id="A0A327Y1D2"/>
<dbReference type="InterPro" id="IPR009006">
    <property type="entry name" value="Ala_racemase/Decarboxylase_C"/>
</dbReference>
<dbReference type="PRINTS" id="PR01179">
    <property type="entry name" value="ODADCRBXLASE"/>
</dbReference>
<name>A0A327Y1D2_9RHOB</name>
<accession>A0A327Y1D2</accession>
<proteinExistence type="inferred from homology"/>
<evidence type="ECO:0000259" key="9">
    <source>
        <dbReference type="Pfam" id="PF02784"/>
    </source>
</evidence>
<reference evidence="10 11" key="1">
    <citation type="submission" date="2018-06" db="EMBL/GenBank/DDBJ databases">
        <title>Genomic Encyclopedia of Archaeal and Bacterial Type Strains, Phase II (KMG-II): from individual species to whole genera.</title>
        <authorList>
            <person name="Goeker M."/>
        </authorList>
    </citation>
    <scope>NUCLEOTIDE SEQUENCE [LARGE SCALE GENOMIC DNA]</scope>
    <source>
        <strain evidence="10 11">DSM 22011</strain>
    </source>
</reference>
<dbReference type="GO" id="GO:0033387">
    <property type="term" value="P:putrescine biosynthetic process from arginine, via ornithine"/>
    <property type="evidence" value="ECO:0007669"/>
    <property type="project" value="TreeGrafter"/>
</dbReference>
<evidence type="ECO:0000256" key="2">
    <source>
        <dbReference type="ARBA" id="ARBA00008872"/>
    </source>
</evidence>
<comment type="cofactor">
    <cofactor evidence="1 8">
        <name>pyridoxal 5'-phosphate</name>
        <dbReference type="ChEBI" id="CHEBI:597326"/>
    </cofactor>
</comment>
<dbReference type="InterPro" id="IPR029066">
    <property type="entry name" value="PLP-binding_barrel"/>
</dbReference>
<evidence type="ECO:0000256" key="4">
    <source>
        <dbReference type="ARBA" id="ARBA00023239"/>
    </source>
</evidence>
<dbReference type="RefSeq" id="WP_111550684.1">
    <property type="nucleotide sequence ID" value="NZ_LIGK01000038.1"/>
</dbReference>
<evidence type="ECO:0000313" key="10">
    <source>
        <dbReference type="EMBL" id="RAK14900.1"/>
    </source>
</evidence>
<dbReference type="InterPro" id="IPR022653">
    <property type="entry name" value="De-COase2_pyr-phos_BS"/>
</dbReference>
<dbReference type="PANTHER" id="PTHR11482">
    <property type="entry name" value="ARGININE/DIAMINOPIMELATE/ORNITHINE DECARBOXYLASE"/>
    <property type="match status" value="1"/>
</dbReference>
<comment type="pathway">
    <text evidence="5">Amine and polyamine biosynthesis; putrescine biosynthesis via L-ornithine pathway; putrescine from L-ornithine: step 1/1.</text>
</comment>
<comment type="catalytic activity">
    <reaction evidence="7">
        <text>L-ornithine + H(+) = putrescine + CO2</text>
        <dbReference type="Rhea" id="RHEA:22964"/>
        <dbReference type="ChEBI" id="CHEBI:15378"/>
        <dbReference type="ChEBI" id="CHEBI:16526"/>
        <dbReference type="ChEBI" id="CHEBI:46911"/>
        <dbReference type="ChEBI" id="CHEBI:326268"/>
        <dbReference type="EC" id="4.1.1.17"/>
    </reaction>
</comment>
<dbReference type="PRINTS" id="PR01182">
    <property type="entry name" value="ORNDCRBXLASE"/>
</dbReference>
<dbReference type="EC" id="4.1.1.17" evidence="6"/>
<evidence type="ECO:0000256" key="7">
    <source>
        <dbReference type="ARBA" id="ARBA00049127"/>
    </source>
</evidence>
<dbReference type="Pfam" id="PF02784">
    <property type="entry name" value="Orn_Arg_deC_N"/>
    <property type="match status" value="1"/>
</dbReference>
<evidence type="ECO:0000256" key="6">
    <source>
        <dbReference type="ARBA" id="ARBA00034138"/>
    </source>
</evidence>
<dbReference type="OrthoDB" id="9802147at2"/>
<keyword evidence="3 8" id="KW-0663">Pyridoxal phosphate</keyword>
<keyword evidence="11" id="KW-1185">Reference proteome</keyword>
<evidence type="ECO:0000256" key="1">
    <source>
        <dbReference type="ARBA" id="ARBA00001933"/>
    </source>
</evidence>
<sequence length="379" mass="40481">MGITAGDRRGLLPSPETWLAAMQPDDPLFFFCPERLARIAGRFRTGFPGLVTYAVKANPAPEMLEGLALAGMRAFDVASPEEMDLVRAHVPGAVLHYHNPVRSRSEVAAGMARGCASWSVDRLSELEKLAGLPKDTEIAVRLKLPVTGAAYDFGAKFGAEPALVLQLLRRVVDLGLRPSLTFHPGTQCRSADPWARYIQVAGALAREAGVTLHRLNVGGGFPSDRGEGAPDLDAIFDTIGRSAGTAFDTVPQLVCEPGRALCAEAFLLVLRVKAIDDAAIFVNDGIYGGMAEWRDLGPMGRIRVMAPDGLPRPGPARGRIVFGPTCDSLDRLPDPVPLPESLTEGDYIVLEGMGAYSRALATGFNGYGARRIVRLAPVG</sequence>
<feature type="active site" description="Proton donor" evidence="8">
    <location>
        <position position="326"/>
    </location>
</feature>
<dbReference type="EMBL" id="QLMG01000027">
    <property type="protein sequence ID" value="RAK14900.1"/>
    <property type="molecule type" value="Genomic_DNA"/>
</dbReference>
<protein>
    <recommendedName>
        <fullName evidence="6">ornithine decarboxylase</fullName>
        <ecNumber evidence="6">4.1.1.17</ecNumber>
    </recommendedName>
</protein>
<feature type="domain" description="Orn/DAP/Arg decarboxylase 2 N-terminal" evidence="9">
    <location>
        <begin position="42"/>
        <end position="263"/>
    </location>
</feature>
<dbReference type="GO" id="GO:0005737">
    <property type="term" value="C:cytoplasm"/>
    <property type="evidence" value="ECO:0007669"/>
    <property type="project" value="TreeGrafter"/>
</dbReference>
<dbReference type="Proteomes" id="UP000249165">
    <property type="component" value="Unassembled WGS sequence"/>
</dbReference>
<feature type="modified residue" description="N6-(pyridoxal phosphate)lysine" evidence="8">
    <location>
        <position position="56"/>
    </location>
</feature>
<keyword evidence="4" id="KW-0456">Lyase</keyword>
<evidence type="ECO:0000313" key="11">
    <source>
        <dbReference type="Proteomes" id="UP000249165"/>
    </source>
</evidence>
<dbReference type="InterPro" id="IPR002433">
    <property type="entry name" value="Orn_de-COase"/>
</dbReference>
<dbReference type="SUPFAM" id="SSF50621">
    <property type="entry name" value="Alanine racemase C-terminal domain-like"/>
    <property type="match status" value="1"/>
</dbReference>
<dbReference type="PROSITE" id="PS00878">
    <property type="entry name" value="ODR_DC_2_1"/>
    <property type="match status" value="1"/>
</dbReference>